<dbReference type="GeneID" id="37067672"/>
<feature type="compositionally biased region" description="Polar residues" evidence="2">
    <location>
        <begin position="517"/>
        <end position="526"/>
    </location>
</feature>
<dbReference type="RefSeq" id="XP_025397588.1">
    <property type="nucleotide sequence ID" value="XM_025545435.1"/>
</dbReference>
<dbReference type="InterPro" id="IPR043987">
    <property type="entry name" value="CCZ1/INTU/HSP4_longin_1"/>
</dbReference>
<dbReference type="PANTHER" id="PTHR13056:SF0">
    <property type="entry name" value="VACUOLAR FUSION PROTEIN CCZ1 HOMOLOG-RELATED"/>
    <property type="match status" value="1"/>
</dbReference>
<dbReference type="PANTHER" id="PTHR13056">
    <property type="entry name" value="VACUOLAR FUSION PROTEIN CCZ1 HOMOLOG-RELATED"/>
    <property type="match status" value="1"/>
</dbReference>
<dbReference type="VEuPathDB" id="FungiDB:BO70DRAFT_380982"/>
<dbReference type="GO" id="GO:0035658">
    <property type="term" value="C:Mon1-Ccz1 complex"/>
    <property type="evidence" value="ECO:0007669"/>
    <property type="project" value="InterPro"/>
</dbReference>
<evidence type="ECO:0000259" key="3">
    <source>
        <dbReference type="Pfam" id="PF19031"/>
    </source>
</evidence>
<dbReference type="GO" id="GO:0016192">
    <property type="term" value="P:vesicle-mediated transport"/>
    <property type="evidence" value="ECO:0007669"/>
    <property type="project" value="InterPro"/>
</dbReference>
<evidence type="ECO:0000256" key="2">
    <source>
        <dbReference type="SAM" id="MobiDB-lite"/>
    </source>
</evidence>
<feature type="domain" description="CCZ1/INTU/HSP4 first Longin" evidence="3">
    <location>
        <begin position="15"/>
        <end position="120"/>
    </location>
</feature>
<feature type="region of interest" description="Disordered" evidence="2">
    <location>
        <begin position="507"/>
        <end position="531"/>
    </location>
</feature>
<name>A0A317VPB1_9EURO</name>
<dbReference type="EMBL" id="MSFL01000020">
    <property type="protein sequence ID" value="PWY76224.1"/>
    <property type="molecule type" value="Genomic_DNA"/>
</dbReference>
<proteinExistence type="inferred from homology"/>
<comment type="similarity">
    <text evidence="1">Belongs to the CCZ1 family.</text>
</comment>
<dbReference type="InterPro" id="IPR013176">
    <property type="entry name" value="Ccz1"/>
</dbReference>
<keyword evidence="5" id="KW-1185">Reference proteome</keyword>
<dbReference type="AlphaFoldDB" id="A0A317VPB1"/>
<dbReference type="STRING" id="1448321.A0A317VPB1"/>
<protein>
    <recommendedName>
        <fullName evidence="3">CCZ1/INTU/HSP4 first Longin domain-containing protein</fullName>
    </recommendedName>
</protein>
<evidence type="ECO:0000313" key="5">
    <source>
        <dbReference type="Proteomes" id="UP000247233"/>
    </source>
</evidence>
<organism evidence="4 5">
    <name type="scientific">Aspergillus heteromorphus CBS 117.55</name>
    <dbReference type="NCBI Taxonomy" id="1448321"/>
    <lineage>
        <taxon>Eukaryota</taxon>
        <taxon>Fungi</taxon>
        <taxon>Dikarya</taxon>
        <taxon>Ascomycota</taxon>
        <taxon>Pezizomycotina</taxon>
        <taxon>Eurotiomycetes</taxon>
        <taxon>Eurotiomycetidae</taxon>
        <taxon>Eurotiales</taxon>
        <taxon>Aspergillaceae</taxon>
        <taxon>Aspergillus</taxon>
        <taxon>Aspergillus subgen. Circumdati</taxon>
    </lineage>
</organism>
<accession>A0A317VPB1</accession>
<gene>
    <name evidence="4" type="ORF">BO70DRAFT_380982</name>
</gene>
<dbReference type="OrthoDB" id="240546at2759"/>
<evidence type="ECO:0000313" key="4">
    <source>
        <dbReference type="EMBL" id="PWY76224.1"/>
    </source>
</evidence>
<feature type="region of interest" description="Disordered" evidence="2">
    <location>
        <begin position="747"/>
        <end position="768"/>
    </location>
</feature>
<comment type="caution">
    <text evidence="4">The sequence shown here is derived from an EMBL/GenBank/DDBJ whole genome shotgun (WGS) entry which is preliminary data.</text>
</comment>
<dbReference type="Pfam" id="PF19031">
    <property type="entry name" value="Intu_longin_1"/>
    <property type="match status" value="1"/>
</dbReference>
<dbReference type="Proteomes" id="UP000247233">
    <property type="component" value="Unassembled WGS sequence"/>
</dbReference>
<evidence type="ECO:0000256" key="1">
    <source>
        <dbReference type="ARBA" id="ARBA00005352"/>
    </source>
</evidence>
<sequence length="808" mass="89220">MPEGDLTSVIPAQLSYLAIYNPRLGPTDESLPDQVVFYTSRSARLRRREGSVTEDGDAASKDEWNERLRQIGLAQGMIGFARNFSQGKAVDYVETEKSQIVLHELEKDWWILAAVDLTRLPSDPANAPSSQRDASSATPDCIYSAREMCPPQLLIQQLRRAHSTFLLHQDSTLDTLYDRVGRPAFCTLLDNFWWRFAWSWEVLLNGNPVVEIYDGVKLSAGGELGIGVGEEEWGSGEREVLEDFVARTDGLLDLVVSRFGDPHSNTEALATGNKTLDAADGSNAEQRWLGLGICPKPDDGVVFSGVGAVSRPSVMRISQWMESIYRYGVDAYGVGEDPTSPRRRKRRRKQRKRGKDASVRSARVAEPRAATPDRPFTPGIPPPLVIGTAESPQPPRDTDGRANSLTSGESSPAPSDRGLDWMGFRTDTVVKYLTLGYGSSWGGSSGTASPHPRIEALKREDGGSSPNNRPNSPTDAQEAIDEDMIQPTDSPKPKKRGSFLIGLHTEMNDSDKATQEGAATTDNQPSVPDEKIGQRNLHVHLAELSEDNPTGSIELRAVVYIHQPFVYTFLFDPSTPALLEPSLYHSIDHQLYPLHKTLNNSTSPATAAMRIAMSDNAFDINKRFSGKSQPVYNLVYDRTNLTIRSSIPNIPDFGSSINDPRDPSTHPWSRVESLNIHHRLLSTHLETRARPLEVERTCKTSRGWWIVWVRMSEPPQQEQGSTTSTPSIRTVTDMTDNNAHQEAFLVRRSSDSVSPSGHARSSSSSRFFRDLGGASSPGLRADTGPGKLVEGLGLDARRYIENLLSLNR</sequence>
<feature type="compositionally biased region" description="Polar residues" evidence="2">
    <location>
        <begin position="401"/>
        <end position="413"/>
    </location>
</feature>
<feature type="compositionally biased region" description="Low complexity" evidence="2">
    <location>
        <begin position="752"/>
        <end position="765"/>
    </location>
</feature>
<feature type="compositionally biased region" description="Basic residues" evidence="2">
    <location>
        <begin position="341"/>
        <end position="354"/>
    </location>
</feature>
<feature type="compositionally biased region" description="Basic and acidic residues" evidence="2">
    <location>
        <begin position="355"/>
        <end position="366"/>
    </location>
</feature>
<feature type="region of interest" description="Disordered" evidence="2">
    <location>
        <begin position="331"/>
        <end position="421"/>
    </location>
</feature>
<reference evidence="4 5" key="1">
    <citation type="submission" date="2016-12" db="EMBL/GenBank/DDBJ databases">
        <title>The genomes of Aspergillus section Nigri reveals drivers in fungal speciation.</title>
        <authorList>
            <consortium name="DOE Joint Genome Institute"/>
            <person name="Vesth T.C."/>
            <person name="Nybo J."/>
            <person name="Theobald S."/>
            <person name="Brandl J."/>
            <person name="Frisvad J.C."/>
            <person name="Nielsen K.F."/>
            <person name="Lyhne E.K."/>
            <person name="Kogle M.E."/>
            <person name="Kuo A."/>
            <person name="Riley R."/>
            <person name="Clum A."/>
            <person name="Nolan M."/>
            <person name="Lipzen A."/>
            <person name="Salamov A."/>
            <person name="Henrissat B."/>
            <person name="Wiebenga A."/>
            <person name="De Vries R.P."/>
            <person name="Grigoriev I.V."/>
            <person name="Mortensen U.H."/>
            <person name="Andersen M.R."/>
            <person name="Baker S.E."/>
        </authorList>
    </citation>
    <scope>NUCLEOTIDE SEQUENCE [LARGE SCALE GENOMIC DNA]</scope>
    <source>
        <strain evidence="4 5">CBS 117.55</strain>
    </source>
</reference>